<evidence type="ECO:0000313" key="1">
    <source>
        <dbReference type="EMBL" id="KAJ8647042.1"/>
    </source>
</evidence>
<comment type="caution">
    <text evidence="1">The sequence shown here is derived from an EMBL/GenBank/DDBJ whole genome shotgun (WGS) entry which is preliminary data.</text>
</comment>
<accession>A0ACC2MQ82</accession>
<reference evidence="1 2" key="1">
    <citation type="journal article" date="2022" name="Hortic Res">
        <title>A haplotype resolved chromosomal level avocado genome allows analysis of novel avocado genes.</title>
        <authorList>
            <person name="Nath O."/>
            <person name="Fletcher S.J."/>
            <person name="Hayward A."/>
            <person name="Shaw L.M."/>
            <person name="Masouleh A.K."/>
            <person name="Furtado A."/>
            <person name="Henry R.J."/>
            <person name="Mitter N."/>
        </authorList>
    </citation>
    <scope>NUCLEOTIDE SEQUENCE [LARGE SCALE GENOMIC DNA]</scope>
    <source>
        <strain evidence="2">cv. Hass</strain>
    </source>
</reference>
<dbReference type="Proteomes" id="UP001234297">
    <property type="component" value="Chromosome 1"/>
</dbReference>
<dbReference type="EMBL" id="CM056809">
    <property type="protein sequence ID" value="KAJ8647042.1"/>
    <property type="molecule type" value="Genomic_DNA"/>
</dbReference>
<evidence type="ECO:0000313" key="2">
    <source>
        <dbReference type="Proteomes" id="UP001234297"/>
    </source>
</evidence>
<sequence>MERSFRGFSRGLVIFICILSPLIASVVENGGGHHDGGGEDHHEPNAAERAIGLTTPTGHWAKIKSWLNMGLINLRPPDADKTDKYPSGAGEVMKEVASTSLETTKKTAKRAAQVAEDVVHKTVEKVKTRVPHSGEETHDEI</sequence>
<proteinExistence type="predicted"/>
<gene>
    <name evidence="1" type="ORF">MRB53_000065</name>
</gene>
<protein>
    <submittedName>
        <fullName evidence="1">Uncharacterized protein</fullName>
    </submittedName>
</protein>
<keyword evidence="2" id="KW-1185">Reference proteome</keyword>
<name>A0ACC2MQ82_PERAE</name>
<organism evidence="1 2">
    <name type="scientific">Persea americana</name>
    <name type="common">Avocado</name>
    <dbReference type="NCBI Taxonomy" id="3435"/>
    <lineage>
        <taxon>Eukaryota</taxon>
        <taxon>Viridiplantae</taxon>
        <taxon>Streptophyta</taxon>
        <taxon>Embryophyta</taxon>
        <taxon>Tracheophyta</taxon>
        <taxon>Spermatophyta</taxon>
        <taxon>Magnoliopsida</taxon>
        <taxon>Magnoliidae</taxon>
        <taxon>Laurales</taxon>
        <taxon>Lauraceae</taxon>
        <taxon>Persea</taxon>
    </lineage>
</organism>